<gene>
    <name evidence="1" type="ORF">BIU88_09365</name>
</gene>
<name>A0A1D8D7Z0_CHLLM</name>
<protein>
    <submittedName>
        <fullName evidence="1">Uncharacterized protein</fullName>
    </submittedName>
</protein>
<evidence type="ECO:0000313" key="1">
    <source>
        <dbReference type="EMBL" id="AOS84318.1"/>
    </source>
</evidence>
<accession>A0A1D8D7Z0</accession>
<dbReference type="KEGG" id="clz:BIU88_09365"/>
<keyword evidence="2" id="KW-1185">Reference proteome</keyword>
<dbReference type="STRING" id="274537.BIU88_09365"/>
<reference evidence="1" key="1">
    <citation type="submission" date="2016-09" db="EMBL/GenBank/DDBJ databases">
        <title>Genome sequence of Chlorobaculum limnaeum.</title>
        <authorList>
            <person name="Liu Z."/>
            <person name="Tank M."/>
            <person name="Bryant D.A."/>
        </authorList>
    </citation>
    <scope>NUCLEOTIDE SEQUENCE [LARGE SCALE GENOMIC DNA]</scope>
    <source>
        <strain evidence="1">DSM 1677</strain>
    </source>
</reference>
<organism evidence="1 2">
    <name type="scientific">Chlorobaculum limnaeum</name>
    <dbReference type="NCBI Taxonomy" id="274537"/>
    <lineage>
        <taxon>Bacteria</taxon>
        <taxon>Pseudomonadati</taxon>
        <taxon>Chlorobiota</taxon>
        <taxon>Chlorobiia</taxon>
        <taxon>Chlorobiales</taxon>
        <taxon>Chlorobiaceae</taxon>
        <taxon>Chlorobaculum</taxon>
    </lineage>
</organism>
<sequence>MPHRGELWGKSEVVRMIGRMIERHVGNIPISGLMTSYRKPFHAFAKSRQSRAYAFMAYRNLFHF</sequence>
<dbReference type="Proteomes" id="UP000095185">
    <property type="component" value="Chromosome"/>
</dbReference>
<dbReference type="EMBL" id="CP017305">
    <property type="protein sequence ID" value="AOS84318.1"/>
    <property type="molecule type" value="Genomic_DNA"/>
</dbReference>
<dbReference type="RefSeq" id="WP_069810510.1">
    <property type="nucleotide sequence ID" value="NZ_CP017305.1"/>
</dbReference>
<proteinExistence type="predicted"/>
<evidence type="ECO:0000313" key="2">
    <source>
        <dbReference type="Proteomes" id="UP000095185"/>
    </source>
</evidence>
<dbReference type="AlphaFoldDB" id="A0A1D8D7Z0"/>